<dbReference type="InterPro" id="IPR005153">
    <property type="entry name" value="MbtH-like_dom"/>
</dbReference>
<organism evidence="2 3">
    <name type="scientific">Streptomyces mirabilis</name>
    <dbReference type="NCBI Taxonomy" id="68239"/>
    <lineage>
        <taxon>Bacteria</taxon>
        <taxon>Bacillati</taxon>
        <taxon>Actinomycetota</taxon>
        <taxon>Actinomycetes</taxon>
        <taxon>Kitasatosporales</taxon>
        <taxon>Streptomycetaceae</taxon>
        <taxon>Streptomyces</taxon>
    </lineage>
</organism>
<accession>A0ABU3UEY2</accession>
<dbReference type="RefSeq" id="WP_143603863.1">
    <property type="nucleotide sequence ID" value="NZ_CP107955.1"/>
</dbReference>
<dbReference type="Proteomes" id="UP001257627">
    <property type="component" value="Unassembled WGS sequence"/>
</dbReference>
<evidence type="ECO:0000313" key="3">
    <source>
        <dbReference type="Proteomes" id="UP001257627"/>
    </source>
</evidence>
<sequence length="67" mass="7763">MGTNPFDDERHPFRVVVNDQGWHAIWPDVRDIPRGWRSVTAPGDRQACLDYIGESWTDPRPAEPDYP</sequence>
<dbReference type="InterPro" id="IPR037407">
    <property type="entry name" value="MLP_fam"/>
</dbReference>
<evidence type="ECO:0000259" key="1">
    <source>
        <dbReference type="SMART" id="SM00923"/>
    </source>
</evidence>
<dbReference type="SUPFAM" id="SSF160582">
    <property type="entry name" value="MbtH-like"/>
    <property type="match status" value="1"/>
</dbReference>
<dbReference type="Gene3D" id="3.90.820.10">
    <property type="entry name" value="Structural Genomics, Unknown Function 30-nov-00 1gh9 Mol_id"/>
    <property type="match status" value="1"/>
</dbReference>
<dbReference type="Pfam" id="PF03621">
    <property type="entry name" value="MbtH"/>
    <property type="match status" value="1"/>
</dbReference>
<reference evidence="2 3" key="1">
    <citation type="submission" date="2023-02" db="EMBL/GenBank/DDBJ databases">
        <authorList>
            <person name="Maleckis M."/>
        </authorList>
    </citation>
    <scope>NUCLEOTIDE SEQUENCE [LARGE SCALE GENOMIC DNA]</scope>
    <source>
        <strain evidence="2 3">P8-A2</strain>
    </source>
</reference>
<dbReference type="PANTHER" id="PTHR38444:SF1">
    <property type="entry name" value="ENTEROBACTIN BIOSYNTHESIS PROTEIN YBDZ"/>
    <property type="match status" value="1"/>
</dbReference>
<feature type="domain" description="MbtH-like" evidence="1">
    <location>
        <begin position="4"/>
        <end position="54"/>
    </location>
</feature>
<dbReference type="EMBL" id="JARAKF010000001">
    <property type="protein sequence ID" value="MDU8992477.1"/>
    <property type="molecule type" value="Genomic_DNA"/>
</dbReference>
<protein>
    <submittedName>
        <fullName evidence="2">MbtH family protein</fullName>
    </submittedName>
</protein>
<dbReference type="SMART" id="SM00923">
    <property type="entry name" value="MbtH"/>
    <property type="match status" value="1"/>
</dbReference>
<proteinExistence type="predicted"/>
<name>A0ABU3UEY2_9ACTN</name>
<dbReference type="InterPro" id="IPR038020">
    <property type="entry name" value="MbtH-like_sf"/>
</dbReference>
<gene>
    <name evidence="2" type="ORF">PU648_08915</name>
</gene>
<evidence type="ECO:0000313" key="2">
    <source>
        <dbReference type="EMBL" id="MDU8992477.1"/>
    </source>
</evidence>
<keyword evidence="3" id="KW-1185">Reference proteome</keyword>
<comment type="caution">
    <text evidence="2">The sequence shown here is derived from an EMBL/GenBank/DDBJ whole genome shotgun (WGS) entry which is preliminary data.</text>
</comment>
<dbReference type="PANTHER" id="PTHR38444">
    <property type="entry name" value="ENTEROBACTIN BIOSYNTHESIS PROTEIN YBDZ"/>
    <property type="match status" value="1"/>
</dbReference>